<dbReference type="Gene3D" id="2.10.110.10">
    <property type="entry name" value="Cysteine Rich Protein"/>
    <property type="match status" value="4"/>
</dbReference>
<feature type="domain" description="LIM zinc-binding" evidence="13">
    <location>
        <begin position="235"/>
        <end position="295"/>
    </location>
</feature>
<dbReference type="RefSeq" id="XP_023931433.1">
    <property type="nucleotide sequence ID" value="XM_024075665.1"/>
</dbReference>
<dbReference type="GeneID" id="106168603"/>
<dbReference type="PROSITE" id="PS50023">
    <property type="entry name" value="LIM_DOMAIN_2"/>
    <property type="match status" value="4"/>
</dbReference>
<evidence type="ECO:0000313" key="15">
    <source>
        <dbReference type="RefSeq" id="XP_023931433.1"/>
    </source>
</evidence>
<dbReference type="GO" id="GO:0005634">
    <property type="term" value="C:nucleus"/>
    <property type="evidence" value="ECO:0007669"/>
    <property type="project" value="UniProtKB-SubCell"/>
</dbReference>
<keyword evidence="7 11" id="KW-0440">LIM domain</keyword>
<evidence type="ECO:0000256" key="12">
    <source>
        <dbReference type="SAM" id="MobiDB-lite"/>
    </source>
</evidence>
<evidence type="ECO:0000313" key="14">
    <source>
        <dbReference type="Proteomes" id="UP000085678"/>
    </source>
</evidence>
<dbReference type="SMART" id="SM00132">
    <property type="entry name" value="LIM"/>
    <property type="match status" value="4"/>
</dbReference>
<proteinExistence type="predicted"/>
<feature type="region of interest" description="Disordered" evidence="12">
    <location>
        <begin position="208"/>
        <end position="228"/>
    </location>
</feature>
<dbReference type="FunCoup" id="A0A2R2MMH9">
    <property type="interactions" value="5"/>
</dbReference>
<dbReference type="Proteomes" id="UP000085678">
    <property type="component" value="Unplaced"/>
</dbReference>
<evidence type="ECO:0000256" key="7">
    <source>
        <dbReference type="ARBA" id="ARBA00023038"/>
    </source>
</evidence>
<keyword evidence="5 11" id="KW-0862">Zinc</keyword>
<protein>
    <recommendedName>
        <fullName evidence="10">Cysteine-rich protein 1</fullName>
    </recommendedName>
</protein>
<feature type="domain" description="LIM zinc-binding" evidence="13">
    <location>
        <begin position="116"/>
        <end position="176"/>
    </location>
</feature>
<evidence type="ECO:0000256" key="2">
    <source>
        <dbReference type="ARBA" id="ARBA00022481"/>
    </source>
</evidence>
<dbReference type="FunFam" id="2.10.110.10:FF:000054">
    <property type="entry name" value="Cysteine-rich protein 1"/>
    <property type="match status" value="1"/>
</dbReference>
<sequence length="477" mass="51633">MSCPRCGKAVYFGEEAKALGKKWHKTCMNCAQCNKKLDSFTINEHEGDIYCRGCSARLFGTSPPLNNSSSLYTNGRNRTANRFMKDKLPSVDDYAICTVWRHVTSPPVKMNIGGGDRCPRCGKAVYHAEKVVANGNSWHKLCLTCAKCKKLLDSTTLTEREGEAYCKNCHGKLFGPKGYGYGGGAGTLSMDTGERTYEPTRSNVPATAEAYNAPRRLSTGQPPSNGGGMKFGGADKCPRCGQSVYAAEKMIGAGSSWHKSCFNCASCKKKLDSSSLSDKDGEIYCKACYGKHFGPKGIGYGIGAGTLQTCSQEKVLKGENFFLEHPLINPDFLRRNKQCAKITQIPDRIAAHCCLSGKTDKEKSEGVSSCIFEDSTMFKPVAAPKCRACEKSVYAAEEKSGAGFKWHKACYRCGMCKTNLDSNNLACHDGWIFCKKCYARQFGPKGCGFGAGAGALHTDDGAQFSGSRNQGGMGSNF</sequence>
<dbReference type="CDD" id="cd09326">
    <property type="entry name" value="LIM_CRP_like"/>
    <property type="match status" value="3"/>
</dbReference>
<dbReference type="PROSITE" id="PS00478">
    <property type="entry name" value="LIM_DOMAIN_1"/>
    <property type="match status" value="4"/>
</dbReference>
<evidence type="ECO:0000256" key="4">
    <source>
        <dbReference type="ARBA" id="ARBA00022737"/>
    </source>
</evidence>
<dbReference type="OrthoDB" id="8062037at2759"/>
<reference evidence="15" key="1">
    <citation type="submission" date="2025-08" db="UniProtKB">
        <authorList>
            <consortium name="RefSeq"/>
        </authorList>
    </citation>
    <scope>IDENTIFICATION</scope>
    <source>
        <tissue evidence="15">Gonads</tissue>
    </source>
</reference>
<dbReference type="InterPro" id="IPR001781">
    <property type="entry name" value="Znf_LIM"/>
</dbReference>
<accession>A0A2R2MMH9</accession>
<keyword evidence="3 11" id="KW-0479">Metal-binding</keyword>
<evidence type="ECO:0000256" key="8">
    <source>
        <dbReference type="ARBA" id="ARBA00023242"/>
    </source>
</evidence>
<evidence type="ECO:0000256" key="11">
    <source>
        <dbReference type="PROSITE-ProRule" id="PRU00125"/>
    </source>
</evidence>
<evidence type="ECO:0000256" key="1">
    <source>
        <dbReference type="ARBA" id="ARBA00004123"/>
    </source>
</evidence>
<evidence type="ECO:0000256" key="3">
    <source>
        <dbReference type="ARBA" id="ARBA00022723"/>
    </source>
</evidence>
<dbReference type="GO" id="GO:0045214">
    <property type="term" value="P:sarcomere organization"/>
    <property type="evidence" value="ECO:0007669"/>
    <property type="project" value="TreeGrafter"/>
</dbReference>
<keyword evidence="6" id="KW-0007">Acetylation</keyword>
<evidence type="ECO:0000256" key="6">
    <source>
        <dbReference type="ARBA" id="ARBA00022990"/>
    </source>
</evidence>
<dbReference type="GO" id="GO:0046872">
    <property type="term" value="F:metal ion binding"/>
    <property type="evidence" value="ECO:0007669"/>
    <property type="project" value="UniProtKB-KW"/>
</dbReference>
<evidence type="ECO:0000256" key="5">
    <source>
        <dbReference type="ARBA" id="ARBA00022833"/>
    </source>
</evidence>
<dbReference type="GO" id="GO:0060537">
    <property type="term" value="P:muscle tissue development"/>
    <property type="evidence" value="ECO:0007669"/>
    <property type="project" value="TreeGrafter"/>
</dbReference>
<keyword evidence="8" id="KW-0539">Nucleus</keyword>
<dbReference type="KEGG" id="lak:106168603"/>
<evidence type="ECO:0000256" key="9">
    <source>
        <dbReference type="ARBA" id="ARBA00055254"/>
    </source>
</evidence>
<dbReference type="SUPFAM" id="SSF57716">
    <property type="entry name" value="Glucocorticoid receptor-like (DNA-binding domain)"/>
    <property type="match status" value="8"/>
</dbReference>
<comment type="subcellular location">
    <subcellularLocation>
        <location evidence="1">Nucleus</location>
    </subcellularLocation>
</comment>
<feature type="domain" description="LIM zinc-binding" evidence="13">
    <location>
        <begin position="1"/>
        <end position="61"/>
    </location>
</feature>
<dbReference type="GO" id="GO:0042805">
    <property type="term" value="F:actinin binding"/>
    <property type="evidence" value="ECO:0007669"/>
    <property type="project" value="TreeGrafter"/>
</dbReference>
<keyword evidence="2" id="KW-0488">Methylation</keyword>
<name>A0A2R2MMH9_LINAN</name>
<organism evidence="14 15">
    <name type="scientific">Lingula anatina</name>
    <name type="common">Brachiopod</name>
    <name type="synonym">Lingula unguis</name>
    <dbReference type="NCBI Taxonomy" id="7574"/>
    <lineage>
        <taxon>Eukaryota</taxon>
        <taxon>Metazoa</taxon>
        <taxon>Spiralia</taxon>
        <taxon>Lophotrochozoa</taxon>
        <taxon>Brachiopoda</taxon>
        <taxon>Linguliformea</taxon>
        <taxon>Lingulata</taxon>
        <taxon>Lingulida</taxon>
        <taxon>Linguloidea</taxon>
        <taxon>Lingulidae</taxon>
        <taxon>Lingula</taxon>
    </lineage>
</organism>
<dbReference type="FunFam" id="2.10.110.10:FF:000001">
    <property type="entry name" value="Cysteine and glycine-rich protein 1"/>
    <property type="match status" value="3"/>
</dbReference>
<keyword evidence="4" id="KW-0677">Repeat</keyword>
<comment type="function">
    <text evidence="9">Seems to have a role in zinc absorption and may function as an intracellular zinc transport protein.</text>
</comment>
<dbReference type="PANTHER" id="PTHR24215:SF35">
    <property type="entry name" value="MUSCLE LIM PROTEIN MLP84B"/>
    <property type="match status" value="1"/>
</dbReference>
<feature type="domain" description="LIM zinc-binding" evidence="13">
    <location>
        <begin position="384"/>
        <end position="444"/>
    </location>
</feature>
<keyword evidence="14" id="KW-1185">Reference proteome</keyword>
<dbReference type="Pfam" id="PF00412">
    <property type="entry name" value="LIM"/>
    <property type="match status" value="4"/>
</dbReference>
<dbReference type="PANTHER" id="PTHR24215">
    <property type="entry name" value="RHO-GTPASE-ACTIVATING PROTEIN LRG1"/>
    <property type="match status" value="1"/>
</dbReference>
<gene>
    <name evidence="15" type="primary">LOC106168603</name>
</gene>
<dbReference type="GO" id="GO:0030018">
    <property type="term" value="C:Z disc"/>
    <property type="evidence" value="ECO:0007669"/>
    <property type="project" value="TreeGrafter"/>
</dbReference>
<dbReference type="AlphaFoldDB" id="A0A2R2MMH9"/>
<evidence type="ECO:0000259" key="13">
    <source>
        <dbReference type="PROSITE" id="PS50023"/>
    </source>
</evidence>
<evidence type="ECO:0000256" key="10">
    <source>
        <dbReference type="ARBA" id="ARBA00072537"/>
    </source>
</evidence>
<dbReference type="GO" id="GO:0008307">
    <property type="term" value="F:structural constituent of muscle"/>
    <property type="evidence" value="ECO:0007669"/>
    <property type="project" value="TreeGrafter"/>
</dbReference>
<dbReference type="InParanoid" id="A0A2R2MMH9"/>